<feature type="non-terminal residue" evidence="1">
    <location>
        <position position="35"/>
    </location>
</feature>
<accession>A0A656GCC7</accession>
<proteinExistence type="predicted"/>
<gene>
    <name evidence="1" type="ORF">PSYMO_18798</name>
</gene>
<dbReference type="EMBL" id="AEAG01000728">
    <property type="protein sequence ID" value="EGH23393.1"/>
    <property type="molecule type" value="Genomic_DNA"/>
</dbReference>
<reference evidence="1 2" key="1">
    <citation type="journal article" date="2011" name="PLoS Pathog.">
        <title>Dynamic evolution of pathogenicity revealed by sequencing and comparative genomics of 19 Pseudomonas syringae isolates.</title>
        <authorList>
            <person name="Baltrus D.A."/>
            <person name="Nishimura M.T."/>
            <person name="Romanchuk A."/>
            <person name="Chang J.H."/>
            <person name="Mukhtar M.S."/>
            <person name="Cherkis K."/>
            <person name="Roach J."/>
            <person name="Grant S.R."/>
            <person name="Jones C.D."/>
            <person name="Dangl J.L."/>
        </authorList>
    </citation>
    <scope>NUCLEOTIDE SEQUENCE [LARGE SCALE GENOMIC DNA]</scope>
    <source>
        <strain evidence="1 2">301020</strain>
    </source>
</reference>
<comment type="caution">
    <text evidence="1">The sequence shown here is derived from an EMBL/GenBank/DDBJ whole genome shotgun (WGS) entry which is preliminary data.</text>
</comment>
<dbReference type="Proteomes" id="UP000003465">
    <property type="component" value="Unassembled WGS sequence"/>
</dbReference>
<evidence type="ECO:0000313" key="1">
    <source>
        <dbReference type="EMBL" id="EGH23393.1"/>
    </source>
</evidence>
<name>A0A656GCC7_PSEA0</name>
<evidence type="ECO:0000313" key="2">
    <source>
        <dbReference type="Proteomes" id="UP000003465"/>
    </source>
</evidence>
<organism evidence="1 2">
    <name type="scientific">Pseudomonas amygdali pv. mori str. 301020</name>
    <dbReference type="NCBI Taxonomy" id="629261"/>
    <lineage>
        <taxon>Bacteria</taxon>
        <taxon>Pseudomonadati</taxon>
        <taxon>Pseudomonadota</taxon>
        <taxon>Gammaproteobacteria</taxon>
        <taxon>Pseudomonadales</taxon>
        <taxon>Pseudomonadaceae</taxon>
        <taxon>Pseudomonas</taxon>
        <taxon>Pseudomonas amygdali</taxon>
    </lineage>
</organism>
<sequence length="35" mass="4001">MLLRHLVGLKGVNRAGTCHAGQYDTRTDRSHRSHR</sequence>
<protein>
    <submittedName>
        <fullName evidence="1">Uncharacterized protein</fullName>
    </submittedName>
</protein>
<dbReference type="AlphaFoldDB" id="A0A656GCC7"/>